<dbReference type="CDD" id="cd06582">
    <property type="entry name" value="TM_PBP1_LivH_like"/>
    <property type="match status" value="1"/>
</dbReference>
<dbReference type="InterPro" id="IPR001851">
    <property type="entry name" value="ABC_transp_permease"/>
</dbReference>
<feature type="transmembrane region" description="Helical" evidence="9">
    <location>
        <begin position="65"/>
        <end position="89"/>
    </location>
</feature>
<dbReference type="PANTHER" id="PTHR11795">
    <property type="entry name" value="BRANCHED-CHAIN AMINO ACID TRANSPORT SYSTEM PERMEASE PROTEIN LIVH"/>
    <property type="match status" value="1"/>
</dbReference>
<dbReference type="GO" id="GO:0022857">
    <property type="term" value="F:transmembrane transporter activity"/>
    <property type="evidence" value="ECO:0007669"/>
    <property type="project" value="InterPro"/>
</dbReference>
<feature type="transmembrane region" description="Helical" evidence="9">
    <location>
        <begin position="268"/>
        <end position="287"/>
    </location>
</feature>
<feature type="transmembrane region" description="Helical" evidence="9">
    <location>
        <begin position="101"/>
        <end position="119"/>
    </location>
</feature>
<feature type="transmembrane region" description="Helical" evidence="9">
    <location>
        <begin position="34"/>
        <end position="53"/>
    </location>
</feature>
<name>A0A917UH70_9ACTN</name>
<evidence type="ECO:0000256" key="8">
    <source>
        <dbReference type="ARBA" id="ARBA00037998"/>
    </source>
</evidence>
<feature type="transmembrane region" description="Helical" evidence="9">
    <location>
        <begin position="228"/>
        <end position="256"/>
    </location>
</feature>
<dbReference type="InterPro" id="IPR052157">
    <property type="entry name" value="BCAA_transport_permease"/>
</dbReference>
<dbReference type="Pfam" id="PF02653">
    <property type="entry name" value="BPD_transp_2"/>
    <property type="match status" value="1"/>
</dbReference>
<sequence>MSTIVLLTLTGLGLAALYFLVASGLALVFGLADVLNFAHGLFLSVGAYGTWWASSHLPGAGASGWGFVLAVAFGVVCGTVVAALVELVLIRPLYSRTIEQVLVTVGLSLAGVALLQASWGADTVVFPRPQWTQELTEIAGARVPNDRFLLIGAAVVVLGGLLAFLKYTKIGLVIRAGVEDRAMVTALGIDVRRAFTLVFAIGGAAAALAGALGGVYAGSISPTGGSSLLIFGFIVVVIGGMGSVTGAAYAAVAVGLLQQFVNYTSSGLGDICVVALLAVVLLVRPQGITGKVATS</sequence>
<comment type="subcellular location">
    <subcellularLocation>
        <location evidence="1">Cell membrane</location>
        <topology evidence="1">Multi-pass membrane protein</topology>
    </subcellularLocation>
</comment>
<comment type="caution">
    <text evidence="10">The sequence shown here is derived from an EMBL/GenBank/DDBJ whole genome shotgun (WGS) entry which is preliminary data.</text>
</comment>
<dbReference type="GO" id="GO:0006865">
    <property type="term" value="P:amino acid transport"/>
    <property type="evidence" value="ECO:0007669"/>
    <property type="project" value="UniProtKB-KW"/>
</dbReference>
<dbReference type="Proteomes" id="UP000642070">
    <property type="component" value="Unassembled WGS sequence"/>
</dbReference>
<evidence type="ECO:0000256" key="6">
    <source>
        <dbReference type="ARBA" id="ARBA00022989"/>
    </source>
</evidence>
<evidence type="ECO:0000256" key="5">
    <source>
        <dbReference type="ARBA" id="ARBA00022970"/>
    </source>
</evidence>
<evidence type="ECO:0000256" key="3">
    <source>
        <dbReference type="ARBA" id="ARBA00022475"/>
    </source>
</evidence>
<reference evidence="10" key="1">
    <citation type="journal article" date="2014" name="Int. J. Syst. Evol. Microbiol.">
        <title>Complete genome sequence of Corynebacterium casei LMG S-19264T (=DSM 44701T), isolated from a smear-ripened cheese.</title>
        <authorList>
            <consortium name="US DOE Joint Genome Institute (JGI-PGF)"/>
            <person name="Walter F."/>
            <person name="Albersmeier A."/>
            <person name="Kalinowski J."/>
            <person name="Ruckert C."/>
        </authorList>
    </citation>
    <scope>NUCLEOTIDE SEQUENCE</scope>
    <source>
        <strain evidence="10">JCM 19831</strain>
    </source>
</reference>
<reference evidence="10" key="2">
    <citation type="submission" date="2020-09" db="EMBL/GenBank/DDBJ databases">
        <authorList>
            <person name="Sun Q."/>
            <person name="Ohkuma M."/>
        </authorList>
    </citation>
    <scope>NUCLEOTIDE SEQUENCE</scope>
    <source>
        <strain evidence="10">JCM 19831</strain>
    </source>
</reference>
<evidence type="ECO:0000313" key="11">
    <source>
        <dbReference type="Proteomes" id="UP000642070"/>
    </source>
</evidence>
<keyword evidence="5" id="KW-0029">Amino-acid transport</keyword>
<keyword evidence="3" id="KW-1003">Cell membrane</keyword>
<accession>A0A917UH70</accession>
<evidence type="ECO:0000256" key="4">
    <source>
        <dbReference type="ARBA" id="ARBA00022692"/>
    </source>
</evidence>
<evidence type="ECO:0000256" key="2">
    <source>
        <dbReference type="ARBA" id="ARBA00022448"/>
    </source>
</evidence>
<feature type="transmembrane region" description="Helical" evidence="9">
    <location>
        <begin position="148"/>
        <end position="165"/>
    </location>
</feature>
<feature type="transmembrane region" description="Helical" evidence="9">
    <location>
        <begin position="194"/>
        <end position="216"/>
    </location>
</feature>
<dbReference type="GO" id="GO:0005886">
    <property type="term" value="C:plasma membrane"/>
    <property type="evidence" value="ECO:0007669"/>
    <property type="project" value="UniProtKB-SubCell"/>
</dbReference>
<keyword evidence="4 9" id="KW-0812">Transmembrane</keyword>
<keyword evidence="11" id="KW-1185">Reference proteome</keyword>
<evidence type="ECO:0000313" key="10">
    <source>
        <dbReference type="EMBL" id="GGM86149.1"/>
    </source>
</evidence>
<dbReference type="RefSeq" id="WP_190257643.1">
    <property type="nucleotide sequence ID" value="NZ_BMPI01000105.1"/>
</dbReference>
<proteinExistence type="inferred from homology"/>
<protein>
    <submittedName>
        <fullName evidence="10">Branched-chain amino acid ABC transporter permease</fullName>
    </submittedName>
</protein>
<gene>
    <name evidence="10" type="primary">livH</name>
    <name evidence="10" type="ORF">GCM10007977_105050</name>
</gene>
<comment type="similarity">
    <text evidence="8">Belongs to the binding-protein-dependent transport system permease family. LivHM subfamily.</text>
</comment>
<organism evidence="10 11">
    <name type="scientific">Dactylosporangium sucinum</name>
    <dbReference type="NCBI Taxonomy" id="1424081"/>
    <lineage>
        <taxon>Bacteria</taxon>
        <taxon>Bacillati</taxon>
        <taxon>Actinomycetota</taxon>
        <taxon>Actinomycetes</taxon>
        <taxon>Micromonosporales</taxon>
        <taxon>Micromonosporaceae</taxon>
        <taxon>Dactylosporangium</taxon>
    </lineage>
</organism>
<evidence type="ECO:0000256" key="7">
    <source>
        <dbReference type="ARBA" id="ARBA00023136"/>
    </source>
</evidence>
<feature type="transmembrane region" description="Helical" evidence="9">
    <location>
        <begin position="6"/>
        <end position="27"/>
    </location>
</feature>
<keyword evidence="7 9" id="KW-0472">Membrane</keyword>
<evidence type="ECO:0000256" key="9">
    <source>
        <dbReference type="SAM" id="Phobius"/>
    </source>
</evidence>
<keyword evidence="2" id="KW-0813">Transport</keyword>
<dbReference type="AlphaFoldDB" id="A0A917UH70"/>
<dbReference type="PANTHER" id="PTHR11795:SF442">
    <property type="entry name" value="ABC TRANSPORTER ATP-BINDING PROTEIN"/>
    <property type="match status" value="1"/>
</dbReference>
<evidence type="ECO:0000256" key="1">
    <source>
        <dbReference type="ARBA" id="ARBA00004651"/>
    </source>
</evidence>
<keyword evidence="6 9" id="KW-1133">Transmembrane helix</keyword>
<dbReference type="EMBL" id="BMPI01000105">
    <property type="protein sequence ID" value="GGM86149.1"/>
    <property type="molecule type" value="Genomic_DNA"/>
</dbReference>